<proteinExistence type="predicted"/>
<sequence length="104" mass="11673">RGAATKFLWQVHTSGCMASHRLVAIWELDASDFGDFDKWGWPISMVPQDPLKDAIAGFHGIDFCVTTDRDKTIYLVLPCSATILVYNVASKRWFSLPGWPLDLS</sequence>
<feature type="non-terminal residue" evidence="1">
    <location>
        <position position="1"/>
    </location>
</feature>
<reference evidence="1" key="1">
    <citation type="submission" date="2021-01" db="EMBL/GenBank/DDBJ databases">
        <title>Adiantum capillus-veneris genome.</title>
        <authorList>
            <person name="Fang Y."/>
            <person name="Liao Q."/>
        </authorList>
    </citation>
    <scope>NUCLEOTIDE SEQUENCE</scope>
    <source>
        <strain evidence="1">H3</strain>
        <tissue evidence="1">Leaf</tissue>
    </source>
</reference>
<dbReference type="Proteomes" id="UP000886520">
    <property type="component" value="Chromosome 15"/>
</dbReference>
<keyword evidence="2" id="KW-1185">Reference proteome</keyword>
<accession>A0A9D4UJP5</accession>
<dbReference type="EMBL" id="JABFUD020000015">
    <property type="protein sequence ID" value="KAI5068957.1"/>
    <property type="molecule type" value="Genomic_DNA"/>
</dbReference>
<evidence type="ECO:0000313" key="1">
    <source>
        <dbReference type="EMBL" id="KAI5068957.1"/>
    </source>
</evidence>
<protein>
    <submittedName>
        <fullName evidence="1">Uncharacterized protein</fullName>
    </submittedName>
</protein>
<comment type="caution">
    <text evidence="1">The sequence shown here is derived from an EMBL/GenBank/DDBJ whole genome shotgun (WGS) entry which is preliminary data.</text>
</comment>
<gene>
    <name evidence="1" type="ORF">GOP47_0015258</name>
</gene>
<evidence type="ECO:0000313" key="2">
    <source>
        <dbReference type="Proteomes" id="UP000886520"/>
    </source>
</evidence>
<dbReference type="AlphaFoldDB" id="A0A9D4UJP5"/>
<organism evidence="1 2">
    <name type="scientific">Adiantum capillus-veneris</name>
    <name type="common">Maidenhair fern</name>
    <dbReference type="NCBI Taxonomy" id="13818"/>
    <lineage>
        <taxon>Eukaryota</taxon>
        <taxon>Viridiplantae</taxon>
        <taxon>Streptophyta</taxon>
        <taxon>Embryophyta</taxon>
        <taxon>Tracheophyta</taxon>
        <taxon>Polypodiopsida</taxon>
        <taxon>Polypodiidae</taxon>
        <taxon>Polypodiales</taxon>
        <taxon>Pteridineae</taxon>
        <taxon>Pteridaceae</taxon>
        <taxon>Vittarioideae</taxon>
        <taxon>Adiantum</taxon>
    </lineage>
</organism>
<name>A0A9D4UJP5_ADICA</name>